<evidence type="ECO:0000256" key="1">
    <source>
        <dbReference type="ARBA" id="ARBA00004141"/>
    </source>
</evidence>
<feature type="transmembrane region" description="Helical" evidence="7">
    <location>
        <begin position="205"/>
        <end position="227"/>
    </location>
</feature>
<evidence type="ECO:0000256" key="3">
    <source>
        <dbReference type="ARBA" id="ARBA00022692"/>
    </source>
</evidence>
<name>A0A4P6KF32_9MICO</name>
<dbReference type="PANTHER" id="PTHR43731:SF14">
    <property type="entry name" value="PRESENILIN-ASSOCIATED RHOMBOID-LIKE PROTEIN, MITOCHONDRIAL"/>
    <property type="match status" value="1"/>
</dbReference>
<dbReference type="SUPFAM" id="SSF144091">
    <property type="entry name" value="Rhomboid-like"/>
    <property type="match status" value="1"/>
</dbReference>
<dbReference type="GO" id="GO:0016020">
    <property type="term" value="C:membrane"/>
    <property type="evidence" value="ECO:0007669"/>
    <property type="project" value="UniProtKB-SubCell"/>
</dbReference>
<evidence type="ECO:0000256" key="5">
    <source>
        <dbReference type="ARBA" id="ARBA00022989"/>
    </source>
</evidence>
<proteinExistence type="inferred from homology"/>
<feature type="transmembrane region" description="Helical" evidence="7">
    <location>
        <begin position="145"/>
        <end position="166"/>
    </location>
</feature>
<evidence type="ECO:0000313" key="10">
    <source>
        <dbReference type="Proteomes" id="UP000289260"/>
    </source>
</evidence>
<evidence type="ECO:0000313" key="9">
    <source>
        <dbReference type="EMBL" id="QBE48912.1"/>
    </source>
</evidence>
<accession>A0A4P6KF32</accession>
<comment type="similarity">
    <text evidence="2">Belongs to the peptidase S54 family.</text>
</comment>
<feature type="transmembrane region" description="Helical" evidence="7">
    <location>
        <begin position="257"/>
        <end position="275"/>
    </location>
</feature>
<dbReference type="InterPro" id="IPR050925">
    <property type="entry name" value="Rhomboid_protease_S54"/>
</dbReference>
<feature type="transmembrane region" description="Helical" evidence="7">
    <location>
        <begin position="234"/>
        <end position="251"/>
    </location>
</feature>
<evidence type="ECO:0000256" key="6">
    <source>
        <dbReference type="ARBA" id="ARBA00023136"/>
    </source>
</evidence>
<evidence type="ECO:0000259" key="8">
    <source>
        <dbReference type="Pfam" id="PF01694"/>
    </source>
</evidence>
<protein>
    <submittedName>
        <fullName evidence="9">Rhomboid family intramembrane serine protease</fullName>
    </submittedName>
</protein>
<dbReference type="OrthoDB" id="9807874at2"/>
<dbReference type="EMBL" id="CP035806">
    <property type="protein sequence ID" value="QBE48912.1"/>
    <property type="molecule type" value="Genomic_DNA"/>
</dbReference>
<dbReference type="RefSeq" id="WP_130110047.1">
    <property type="nucleotide sequence ID" value="NZ_CP035806.1"/>
</dbReference>
<evidence type="ECO:0000256" key="7">
    <source>
        <dbReference type="SAM" id="Phobius"/>
    </source>
</evidence>
<dbReference type="GO" id="GO:0006508">
    <property type="term" value="P:proteolysis"/>
    <property type="evidence" value="ECO:0007669"/>
    <property type="project" value="UniProtKB-KW"/>
</dbReference>
<gene>
    <name evidence="9" type="ORF">EVS81_08755</name>
</gene>
<dbReference type="GO" id="GO:0004252">
    <property type="term" value="F:serine-type endopeptidase activity"/>
    <property type="evidence" value="ECO:0007669"/>
    <property type="project" value="InterPro"/>
</dbReference>
<keyword evidence="4" id="KW-0378">Hydrolase</keyword>
<evidence type="ECO:0000256" key="2">
    <source>
        <dbReference type="ARBA" id="ARBA00009045"/>
    </source>
</evidence>
<keyword evidence="5 7" id="KW-1133">Transmembrane helix</keyword>
<dbReference type="InterPro" id="IPR022764">
    <property type="entry name" value="Peptidase_S54_rhomboid_dom"/>
</dbReference>
<dbReference type="Pfam" id="PF01694">
    <property type="entry name" value="Rhomboid"/>
    <property type="match status" value="1"/>
</dbReference>
<comment type="subcellular location">
    <subcellularLocation>
        <location evidence="1">Membrane</location>
        <topology evidence="1">Multi-pass membrane protein</topology>
    </subcellularLocation>
</comment>
<keyword evidence="6 7" id="KW-0472">Membrane</keyword>
<feature type="transmembrane region" description="Helical" evidence="7">
    <location>
        <begin position="178"/>
        <end position="199"/>
    </location>
</feature>
<sequence length="312" mass="33514">MANGPGPAFGERVEYGPDDVCYRHPQVHSFTLCQRCGRTICPDCQVVSAVGVLCSECVKQTQPGAAQRAGRSARVTGRRIAALDTPITYGIMILCGIVFVAQTLSHYFGADEVTRTLWYAPLYSLPGSVLPPGLDFEPWRMVTSMFTHSTGFLFHILFNMYALWLFGRNLEQMIGRAAFLTLYLFAGVGGSLGVMFWGYAEPASVLTPTVGASGAIFGVLAATLVAYKAARVNITSLAVLIAINFGIGLIPGANISWQAHLGGMVVGAITMWLLLATRGPRRSTRRLIGLVGLGAVLVGRSFSYFVVLPSII</sequence>
<reference evidence="9 10" key="1">
    <citation type="submission" date="2019-02" db="EMBL/GenBank/DDBJ databases">
        <authorList>
            <person name="Sun L."/>
            <person name="Pan D."/>
            <person name="Wu X."/>
        </authorList>
    </citation>
    <scope>NUCLEOTIDE SEQUENCE [LARGE SCALE GENOMIC DNA]</scope>
    <source>
        <strain evidence="9 10">JW-1</strain>
    </source>
</reference>
<organism evidence="9 10">
    <name type="scientific">Leucobacter triazinivorans</name>
    <dbReference type="NCBI Taxonomy" id="1784719"/>
    <lineage>
        <taxon>Bacteria</taxon>
        <taxon>Bacillati</taxon>
        <taxon>Actinomycetota</taxon>
        <taxon>Actinomycetes</taxon>
        <taxon>Micrococcales</taxon>
        <taxon>Microbacteriaceae</taxon>
        <taxon>Leucobacter</taxon>
    </lineage>
</organism>
<dbReference type="AlphaFoldDB" id="A0A4P6KF32"/>
<dbReference type="InterPro" id="IPR035952">
    <property type="entry name" value="Rhomboid-like_sf"/>
</dbReference>
<feature type="transmembrane region" description="Helical" evidence="7">
    <location>
        <begin position="87"/>
        <end position="108"/>
    </location>
</feature>
<evidence type="ECO:0000256" key="4">
    <source>
        <dbReference type="ARBA" id="ARBA00022801"/>
    </source>
</evidence>
<feature type="transmembrane region" description="Helical" evidence="7">
    <location>
        <begin position="287"/>
        <end position="307"/>
    </location>
</feature>
<dbReference type="PANTHER" id="PTHR43731">
    <property type="entry name" value="RHOMBOID PROTEASE"/>
    <property type="match status" value="1"/>
</dbReference>
<keyword evidence="9" id="KW-0645">Protease</keyword>
<keyword evidence="10" id="KW-1185">Reference proteome</keyword>
<dbReference type="Gene3D" id="1.20.1540.10">
    <property type="entry name" value="Rhomboid-like"/>
    <property type="match status" value="1"/>
</dbReference>
<dbReference type="Proteomes" id="UP000289260">
    <property type="component" value="Chromosome"/>
</dbReference>
<dbReference type="KEGG" id="ltr:EVS81_08755"/>
<keyword evidence="3 7" id="KW-0812">Transmembrane</keyword>
<feature type="domain" description="Peptidase S54 rhomboid" evidence="8">
    <location>
        <begin position="137"/>
        <end position="275"/>
    </location>
</feature>